<geneLocation type="mitochondrion" evidence="2"/>
<feature type="transmembrane region" description="Helical" evidence="1">
    <location>
        <begin position="47"/>
        <end position="68"/>
    </location>
</feature>
<reference evidence="2" key="1">
    <citation type="journal article" date="2006" name="BMC Genomics">
        <title>The complete mitochondrial genome of the sea spider Nymphon gracile (Arthropoda: Pycnogonida).</title>
        <authorList>
            <person name="Podsiadlowski L."/>
            <person name="Braband A."/>
        </authorList>
    </citation>
    <scope>NUCLEOTIDE SEQUENCE</scope>
</reference>
<evidence type="ECO:0000256" key="1">
    <source>
        <dbReference type="SAM" id="Phobius"/>
    </source>
</evidence>
<protein>
    <submittedName>
        <fullName evidence="2">NADH dehydrogenase subunit 6</fullName>
    </submittedName>
</protein>
<name>A0MG46_NYMGR</name>
<keyword evidence="1" id="KW-0472">Membrane</keyword>
<proteinExistence type="predicted"/>
<dbReference type="EMBL" id="DQ666063">
    <property type="protein sequence ID" value="ABF93278.1"/>
    <property type="molecule type" value="Genomic_DNA"/>
</dbReference>
<accession>A0MG46</accession>
<gene>
    <name evidence="2" type="primary">ND6</name>
</gene>
<dbReference type="CTD" id="4541"/>
<keyword evidence="2" id="KW-0496">Mitochondrion</keyword>
<feature type="transmembrane region" description="Helical" evidence="1">
    <location>
        <begin position="122"/>
        <end position="144"/>
    </location>
</feature>
<evidence type="ECO:0000313" key="2">
    <source>
        <dbReference type="EMBL" id="ABF93278.1"/>
    </source>
</evidence>
<keyword evidence="1" id="KW-1133">Transmembrane helix</keyword>
<dbReference type="AlphaFoldDB" id="A0MG46"/>
<organism evidence="2">
    <name type="scientific">Nymphon gracile</name>
    <name type="common">Sea spider</name>
    <dbReference type="NCBI Taxonomy" id="136195"/>
    <lineage>
        <taxon>Eukaryota</taxon>
        <taxon>Metazoa</taxon>
        <taxon>Ecdysozoa</taxon>
        <taxon>Arthropoda</taxon>
        <taxon>Chelicerata</taxon>
        <taxon>Pycnogonida</taxon>
        <taxon>Pantopoda</taxon>
        <taxon>Nymphon</taxon>
    </lineage>
</organism>
<dbReference type="RefSeq" id="YP_863646.1">
    <property type="nucleotide sequence ID" value="NC_008572.1"/>
</dbReference>
<dbReference type="GeneID" id="4480372"/>
<feature type="transmembrane region" description="Helical" evidence="1">
    <location>
        <begin position="89"/>
        <end position="110"/>
    </location>
</feature>
<sequence>MLTSFIHLLLLHLSVFTFPKTPMKKLLFLIIQTINIGMIMASTQQNYLWAMIVLIILLGGMFVIFLYISSLTPKTHPSMLTKTYKSSKIWMMMISLIFFYNMLYNQYYFISESYMFNLTKMYTSFSSSTILLGMYLFFILLIVAI</sequence>
<keyword evidence="1" id="KW-0812">Transmembrane</keyword>